<proteinExistence type="predicted"/>
<gene>
    <name evidence="1" type="ORF">KFK09_000599</name>
</gene>
<keyword evidence="2" id="KW-1185">Reference proteome</keyword>
<dbReference type="Proteomes" id="UP000829196">
    <property type="component" value="Unassembled WGS sequence"/>
</dbReference>
<sequence>MEAMHLLSGLMEKYRESKVAKSRNPGRFFASLDDVLPVGSEVRTRARREGLDGQDLTSLEGLGSRRCRSRAVKGRWSTKGRALLLIQGCGFLEVTIHCRSQQMLAKVVSIEGVSS</sequence>
<reference evidence="1" key="1">
    <citation type="journal article" date="2022" name="Front. Genet.">
        <title>Chromosome-Scale Assembly of the Dendrobium nobile Genome Provides Insights Into the Molecular Mechanism of the Biosynthesis of the Medicinal Active Ingredient of Dendrobium.</title>
        <authorList>
            <person name="Xu Q."/>
            <person name="Niu S.-C."/>
            <person name="Li K.-L."/>
            <person name="Zheng P.-J."/>
            <person name="Zhang X.-J."/>
            <person name="Jia Y."/>
            <person name="Liu Y."/>
            <person name="Niu Y.-X."/>
            <person name="Yu L.-H."/>
            <person name="Chen D.-F."/>
            <person name="Zhang G.-Q."/>
        </authorList>
    </citation>
    <scope>NUCLEOTIDE SEQUENCE</scope>
    <source>
        <tissue evidence="1">Leaf</tissue>
    </source>
</reference>
<dbReference type="EMBL" id="JAGYWB010000001">
    <property type="protein sequence ID" value="KAI0531049.1"/>
    <property type="molecule type" value="Genomic_DNA"/>
</dbReference>
<accession>A0A8T3CED9</accession>
<protein>
    <submittedName>
        <fullName evidence="1">Uncharacterized protein</fullName>
    </submittedName>
</protein>
<comment type="caution">
    <text evidence="1">The sequence shown here is derived from an EMBL/GenBank/DDBJ whole genome shotgun (WGS) entry which is preliminary data.</text>
</comment>
<evidence type="ECO:0000313" key="1">
    <source>
        <dbReference type="EMBL" id="KAI0531049.1"/>
    </source>
</evidence>
<dbReference type="AlphaFoldDB" id="A0A8T3CED9"/>
<organism evidence="1 2">
    <name type="scientific">Dendrobium nobile</name>
    <name type="common">Orchid</name>
    <dbReference type="NCBI Taxonomy" id="94219"/>
    <lineage>
        <taxon>Eukaryota</taxon>
        <taxon>Viridiplantae</taxon>
        <taxon>Streptophyta</taxon>
        <taxon>Embryophyta</taxon>
        <taxon>Tracheophyta</taxon>
        <taxon>Spermatophyta</taxon>
        <taxon>Magnoliopsida</taxon>
        <taxon>Liliopsida</taxon>
        <taxon>Asparagales</taxon>
        <taxon>Orchidaceae</taxon>
        <taxon>Epidendroideae</taxon>
        <taxon>Malaxideae</taxon>
        <taxon>Dendrobiinae</taxon>
        <taxon>Dendrobium</taxon>
    </lineage>
</organism>
<name>A0A8T3CED9_DENNO</name>
<evidence type="ECO:0000313" key="2">
    <source>
        <dbReference type="Proteomes" id="UP000829196"/>
    </source>
</evidence>